<name>A0A815NJG6_9BILA</name>
<dbReference type="Proteomes" id="UP000663891">
    <property type="component" value="Unassembled WGS sequence"/>
</dbReference>
<accession>A0A815NJG6</accession>
<gene>
    <name evidence="3" type="ORF">OKA104_LOCUS31792</name>
    <name evidence="2" type="ORF">VCS650_LOCUS38270</name>
</gene>
<evidence type="ECO:0000313" key="2">
    <source>
        <dbReference type="EMBL" id="CAF1430416.1"/>
    </source>
</evidence>
<dbReference type="AlphaFoldDB" id="A0A815NJG6"/>
<dbReference type="EMBL" id="CAJNON010001121">
    <property type="protein sequence ID" value="CAF1430416.1"/>
    <property type="molecule type" value="Genomic_DNA"/>
</dbReference>
<comment type="caution">
    <text evidence="2">The sequence shown here is derived from an EMBL/GenBank/DDBJ whole genome shotgun (WGS) entry which is preliminary data.</text>
</comment>
<feature type="region of interest" description="Disordered" evidence="1">
    <location>
        <begin position="1"/>
        <end position="34"/>
    </location>
</feature>
<proteinExistence type="predicted"/>
<dbReference type="Proteomes" id="UP000663881">
    <property type="component" value="Unassembled WGS sequence"/>
</dbReference>
<evidence type="ECO:0000313" key="3">
    <source>
        <dbReference type="EMBL" id="CAF4034871.1"/>
    </source>
</evidence>
<evidence type="ECO:0000256" key="1">
    <source>
        <dbReference type="SAM" id="MobiDB-lite"/>
    </source>
</evidence>
<sequence length="410" mass="47269">MLTEAQHYSTSDKDDDAAETEGSEKYSHETSVPYRPYSGYSMTTTSAEQKEAISRSYKFAQLEHAVLSAKILKNTDERTRFENDYLTAIEEDTFDKFANNYYKKIQDHYDRIKKAEEVKRIRRFTFTDFENKFLSNYPTKDIKILFINQSNPPTVSKIANGRSASAHAKSATLAPYEDAAIESFYDDCSRRLLANRNTNDPISSSLRAQKLAESYAHRAAQSLHERFPRMSQSGRHVKIVDQRASNNKPNERQLLEMNHRRTIALITQRRHLVVKMMAQNKKNQTKMERHWKPARIGVDNPACFREILERANENDEIHREKPFERPQTAMIPRRQPIRSVPLCASTDITPTKTNTTPLASSCLTPLLSSCVTPFRDSLSLNQLENAKDVRIIIPKRPITAPTKMDWVNYC</sequence>
<evidence type="ECO:0000313" key="4">
    <source>
        <dbReference type="Proteomes" id="UP000663891"/>
    </source>
</evidence>
<organism evidence="2 4">
    <name type="scientific">Adineta steineri</name>
    <dbReference type="NCBI Taxonomy" id="433720"/>
    <lineage>
        <taxon>Eukaryota</taxon>
        <taxon>Metazoa</taxon>
        <taxon>Spiralia</taxon>
        <taxon>Gnathifera</taxon>
        <taxon>Rotifera</taxon>
        <taxon>Eurotatoria</taxon>
        <taxon>Bdelloidea</taxon>
        <taxon>Adinetida</taxon>
        <taxon>Adinetidae</taxon>
        <taxon>Adineta</taxon>
    </lineage>
</organism>
<reference evidence="2" key="1">
    <citation type="submission" date="2021-02" db="EMBL/GenBank/DDBJ databases">
        <authorList>
            <person name="Nowell W R."/>
        </authorList>
    </citation>
    <scope>NUCLEOTIDE SEQUENCE</scope>
</reference>
<protein>
    <submittedName>
        <fullName evidence="2">Uncharacterized protein</fullName>
    </submittedName>
</protein>
<dbReference type="OrthoDB" id="10029181at2759"/>
<dbReference type="EMBL" id="CAJOAY010003682">
    <property type="protein sequence ID" value="CAF4034871.1"/>
    <property type="molecule type" value="Genomic_DNA"/>
</dbReference>